<dbReference type="InterPro" id="IPR017900">
    <property type="entry name" value="4Fe4S_Fe_S_CS"/>
</dbReference>
<dbReference type="EMBL" id="JQJD01000051">
    <property type="protein sequence ID" value="KGN79324.1"/>
    <property type="molecule type" value="Genomic_DNA"/>
</dbReference>
<keyword evidence="3 8" id="KW-0479">Metal-binding</keyword>
<reference evidence="10 11" key="1">
    <citation type="submission" date="2014-08" db="EMBL/GenBank/DDBJ databases">
        <title>Porphyromonas cangingivalis strain:COT-109_OH1386 Genome sequencing.</title>
        <authorList>
            <person name="Wallis C."/>
            <person name="Deusch O."/>
            <person name="O'Flynn C."/>
            <person name="Davis I."/>
            <person name="Jospin G."/>
            <person name="Darling A.E."/>
            <person name="Coil D.A."/>
            <person name="Alexiev A."/>
            <person name="Horsfall A."/>
            <person name="Kirkwood N."/>
            <person name="Harris S."/>
            <person name="Eisen J.A."/>
        </authorList>
    </citation>
    <scope>NUCLEOTIDE SEQUENCE [LARGE SCALE GENOMIC DNA]</scope>
    <source>
        <strain evidence="11">COT-109 OH1386</strain>
    </source>
</reference>
<feature type="domain" description="4Fe-4S ferredoxin-type" evidence="9">
    <location>
        <begin position="398"/>
        <end position="428"/>
    </location>
</feature>
<dbReference type="GO" id="GO:0022900">
    <property type="term" value="P:electron transport chain"/>
    <property type="evidence" value="ECO:0007669"/>
    <property type="project" value="UniProtKB-UniRule"/>
</dbReference>
<dbReference type="InterPro" id="IPR011538">
    <property type="entry name" value="Nuo51_FMN-bd"/>
</dbReference>
<evidence type="ECO:0000259" key="9">
    <source>
        <dbReference type="PROSITE" id="PS51379"/>
    </source>
</evidence>
<keyword evidence="1 8" id="KW-0813">Transport</keyword>
<dbReference type="eggNOG" id="COG4656">
    <property type="taxonomic scope" value="Bacteria"/>
</dbReference>
<dbReference type="InterPro" id="IPR017896">
    <property type="entry name" value="4Fe4S_Fe-S-bd"/>
</dbReference>
<feature type="binding site" evidence="8">
    <location>
        <position position="379"/>
    </location>
    <ligand>
        <name>[4Fe-4S] cluster</name>
        <dbReference type="ChEBI" id="CHEBI:49883"/>
        <label>2</label>
    </ligand>
</feature>
<dbReference type="GO" id="GO:0051539">
    <property type="term" value="F:4 iron, 4 sulfur cluster binding"/>
    <property type="evidence" value="ECO:0007669"/>
    <property type="project" value="UniProtKB-KW"/>
</dbReference>
<dbReference type="HAMAP" id="MF_00461">
    <property type="entry name" value="RsxC_RnfC"/>
    <property type="match status" value="1"/>
</dbReference>
<dbReference type="GO" id="GO:0046872">
    <property type="term" value="F:metal ion binding"/>
    <property type="evidence" value="ECO:0007669"/>
    <property type="project" value="UniProtKB-KW"/>
</dbReference>
<gene>
    <name evidence="8" type="primary">rnfC</name>
    <name evidence="10" type="ORF">HQ35_08515</name>
</gene>
<evidence type="ECO:0000256" key="1">
    <source>
        <dbReference type="ARBA" id="ARBA00022448"/>
    </source>
</evidence>
<dbReference type="GO" id="GO:0005886">
    <property type="term" value="C:plasma membrane"/>
    <property type="evidence" value="ECO:0007669"/>
    <property type="project" value="UniProtKB-SubCell"/>
</dbReference>
<dbReference type="Proteomes" id="UP000030125">
    <property type="component" value="Unassembled WGS sequence"/>
</dbReference>
<dbReference type="NCBIfam" id="TIGR01945">
    <property type="entry name" value="rnfC"/>
    <property type="match status" value="1"/>
</dbReference>
<protein>
    <recommendedName>
        <fullName evidence="8">Ion-translocating oxidoreductase complex subunit C</fullName>
        <ecNumber evidence="8">7.-.-.-</ecNumber>
    </recommendedName>
    <alternativeName>
        <fullName evidence="8">Rnf electron transport complex subunit C</fullName>
    </alternativeName>
</protein>
<dbReference type="PANTHER" id="PTHR43034">
    <property type="entry name" value="ION-TRANSLOCATING OXIDOREDUCTASE COMPLEX SUBUNIT C"/>
    <property type="match status" value="1"/>
</dbReference>
<keyword evidence="11" id="KW-1185">Reference proteome</keyword>
<dbReference type="Pfam" id="PF13375">
    <property type="entry name" value="RnfC_N"/>
    <property type="match status" value="1"/>
</dbReference>
<evidence type="ECO:0000256" key="6">
    <source>
        <dbReference type="ARBA" id="ARBA00023004"/>
    </source>
</evidence>
<dbReference type="SUPFAM" id="SSF142019">
    <property type="entry name" value="Nqo1 FMN-binding domain-like"/>
    <property type="match status" value="1"/>
</dbReference>
<dbReference type="Pfam" id="PF01512">
    <property type="entry name" value="Complex1_51K"/>
    <property type="match status" value="1"/>
</dbReference>
<evidence type="ECO:0000256" key="4">
    <source>
        <dbReference type="ARBA" id="ARBA00022737"/>
    </source>
</evidence>
<keyword evidence="8" id="KW-1278">Translocase</keyword>
<proteinExistence type="inferred from homology"/>
<dbReference type="SUPFAM" id="SSF46548">
    <property type="entry name" value="alpha-helical ferredoxin"/>
    <property type="match status" value="1"/>
</dbReference>
<dbReference type="InterPro" id="IPR037225">
    <property type="entry name" value="Nuo51_FMN-bd_sf"/>
</dbReference>
<organism evidence="10 11">
    <name type="scientific">Porphyromonas cangingivalis</name>
    <dbReference type="NCBI Taxonomy" id="36874"/>
    <lineage>
        <taxon>Bacteria</taxon>
        <taxon>Pseudomonadati</taxon>
        <taxon>Bacteroidota</taxon>
        <taxon>Bacteroidia</taxon>
        <taxon>Bacteroidales</taxon>
        <taxon>Porphyromonadaceae</taxon>
        <taxon>Porphyromonas</taxon>
    </lineage>
</organism>
<dbReference type="InterPro" id="IPR019554">
    <property type="entry name" value="Soluble_ligand-bd"/>
</dbReference>
<dbReference type="Pfam" id="PF10531">
    <property type="entry name" value="SLBB"/>
    <property type="match status" value="1"/>
</dbReference>
<comment type="similarity">
    <text evidence="8">Belongs to the 4Fe4S bacterial-type ferredoxin family. RnfC subfamily.</text>
</comment>
<dbReference type="Pfam" id="PF13187">
    <property type="entry name" value="Fer4_9"/>
    <property type="match status" value="1"/>
</dbReference>
<dbReference type="EC" id="7.-.-.-" evidence="8"/>
<accession>A0A0A2ESJ8</accession>
<dbReference type="InterPro" id="IPR010208">
    <property type="entry name" value="Ion_transpt_RnfC/RsxC"/>
</dbReference>
<dbReference type="PANTHER" id="PTHR43034:SF2">
    <property type="entry name" value="ION-TRANSLOCATING OXIDOREDUCTASE COMPLEX SUBUNIT C"/>
    <property type="match status" value="1"/>
</dbReference>
<keyword evidence="4 8" id="KW-0677">Repeat</keyword>
<dbReference type="GO" id="GO:0009055">
    <property type="term" value="F:electron transfer activity"/>
    <property type="evidence" value="ECO:0007669"/>
    <property type="project" value="InterPro"/>
</dbReference>
<feature type="binding site" evidence="8">
    <location>
        <position position="369"/>
    </location>
    <ligand>
        <name>[4Fe-4S] cluster</name>
        <dbReference type="ChEBI" id="CHEBI:49883"/>
        <label>1</label>
    </ligand>
</feature>
<sequence>MLKTFRIGGIHPPENKISAAKSIEVLPLPKQVFILVSQHIGAPATVLVKKGDDVKVGTLIAKAGGFVSANIHSSVSGKVLKIDDIVDASGYRKTAIVINSDDTDTWEEGIDRSKDIVRECTMAPQDIVARIAECGIVGLGGATFPTNVKLLPPKDAKPEIIIINGVECEPYLTADHRVMLERGEEVLIGVSILMRAAQVHRAAIGIENNKKDAIEHLTELAKKFKGIEIVPLKVKYPQGGEKQLIDAVIKRMVKSGALPISVGAIVQNVGTALAIYEAVQKNKPLVERVVTVTGKDVANASNFLARVGTPINALIEAAGGLPESTAKLISGGPMMGKALITEDAPVTKGTSGVLMLRQEDTKRKPMRACIRCAKCVGACPMGLNPAFLMRDVVFSNWEVAEKDHIVDCIECGSCSYSCPANRPLLDYIRMGKQNVMGIIRARNTK</sequence>
<dbReference type="PROSITE" id="PS00198">
    <property type="entry name" value="4FE4S_FER_1"/>
    <property type="match status" value="2"/>
</dbReference>
<dbReference type="Gene3D" id="3.40.50.11540">
    <property type="entry name" value="NADH-ubiquinone oxidoreductase 51kDa subunit"/>
    <property type="match status" value="1"/>
</dbReference>
<dbReference type="PROSITE" id="PS51379">
    <property type="entry name" value="4FE4S_FER_2"/>
    <property type="match status" value="1"/>
</dbReference>
<evidence type="ECO:0000256" key="8">
    <source>
        <dbReference type="HAMAP-Rule" id="MF_00461"/>
    </source>
</evidence>
<dbReference type="NCBIfam" id="NF003454">
    <property type="entry name" value="PRK05035.1"/>
    <property type="match status" value="1"/>
</dbReference>
<comment type="caution">
    <text evidence="10">The sequence shown here is derived from an EMBL/GenBank/DDBJ whole genome shotgun (WGS) entry which is preliminary data.</text>
</comment>
<dbReference type="Gene3D" id="3.30.70.20">
    <property type="match status" value="1"/>
</dbReference>
<evidence type="ECO:0000256" key="5">
    <source>
        <dbReference type="ARBA" id="ARBA00022982"/>
    </source>
</evidence>
<keyword evidence="7 8" id="KW-0411">Iron-sulfur</keyword>
<feature type="binding site" evidence="8">
    <location>
        <position position="418"/>
    </location>
    <ligand>
        <name>[4Fe-4S] cluster</name>
        <dbReference type="ChEBI" id="CHEBI:49883"/>
        <label>1</label>
    </ligand>
</feature>
<keyword evidence="8" id="KW-0472">Membrane</keyword>
<dbReference type="OrthoDB" id="9767754at2"/>
<name>A0A0A2ESJ8_PORCN</name>
<evidence type="ECO:0000313" key="10">
    <source>
        <dbReference type="EMBL" id="KGN79324.1"/>
    </source>
</evidence>
<dbReference type="RefSeq" id="WP_036852447.1">
    <property type="nucleotide sequence ID" value="NZ_JQJD01000051.1"/>
</dbReference>
<evidence type="ECO:0000256" key="7">
    <source>
        <dbReference type="ARBA" id="ARBA00023014"/>
    </source>
</evidence>
<comment type="cofactor">
    <cofactor evidence="8">
        <name>[4Fe-4S] cluster</name>
        <dbReference type="ChEBI" id="CHEBI:49883"/>
    </cofactor>
    <text evidence="8">Binds 2 [4Fe-4S] clusters per subunit.</text>
</comment>
<comment type="function">
    <text evidence="8">Part of a membrane-bound complex that couples electron transfer with translocation of ions across the membrane.</text>
</comment>
<keyword evidence="5 8" id="KW-0249">Electron transport</keyword>
<keyword evidence="6 8" id="KW-0408">Iron</keyword>
<dbReference type="InterPro" id="IPR026902">
    <property type="entry name" value="RnfC_N"/>
</dbReference>
<feature type="binding site" evidence="8">
    <location>
        <position position="411"/>
    </location>
    <ligand>
        <name>[4Fe-4S] cluster</name>
        <dbReference type="ChEBI" id="CHEBI:49883"/>
        <label>2</label>
    </ligand>
</feature>
<feature type="binding site" evidence="8">
    <location>
        <position position="372"/>
    </location>
    <ligand>
        <name>[4Fe-4S] cluster</name>
        <dbReference type="ChEBI" id="CHEBI:49883"/>
        <label>1</label>
    </ligand>
</feature>
<evidence type="ECO:0000256" key="2">
    <source>
        <dbReference type="ARBA" id="ARBA00022485"/>
    </source>
</evidence>
<comment type="subcellular location">
    <subcellularLocation>
        <location evidence="8">Cell membrane</location>
        <topology evidence="8">Peripheral membrane protein</topology>
    </subcellularLocation>
</comment>
<dbReference type="AlphaFoldDB" id="A0A0A2ESJ8"/>
<evidence type="ECO:0000313" key="11">
    <source>
        <dbReference type="Proteomes" id="UP000030125"/>
    </source>
</evidence>
<feature type="binding site" evidence="8">
    <location>
        <position position="408"/>
    </location>
    <ligand>
        <name>[4Fe-4S] cluster</name>
        <dbReference type="ChEBI" id="CHEBI:49883"/>
        <label>2</label>
    </ligand>
</feature>
<keyword evidence="8" id="KW-1003">Cell membrane</keyword>
<comment type="subunit">
    <text evidence="8">The complex is composed of six subunits: RnfA, RnfB, RnfC, RnfD, RnfE and RnfG.</text>
</comment>
<dbReference type="STRING" id="36874.HQ34_08685"/>
<evidence type="ECO:0000256" key="3">
    <source>
        <dbReference type="ARBA" id="ARBA00022723"/>
    </source>
</evidence>
<feature type="binding site" evidence="8">
    <location>
        <position position="414"/>
    </location>
    <ligand>
        <name>[4Fe-4S] cluster</name>
        <dbReference type="ChEBI" id="CHEBI:49883"/>
        <label>2</label>
    </ligand>
</feature>
<feature type="binding site" evidence="8">
    <location>
        <position position="375"/>
    </location>
    <ligand>
        <name>[4Fe-4S] cluster</name>
        <dbReference type="ChEBI" id="CHEBI:49883"/>
        <label>1</label>
    </ligand>
</feature>
<keyword evidence="2 8" id="KW-0004">4Fe-4S</keyword>